<dbReference type="EMBL" id="EU016657">
    <property type="protein sequence ID" value="ABZ09762.1"/>
    <property type="molecule type" value="Genomic_DNA"/>
</dbReference>
<reference evidence="1" key="1">
    <citation type="journal article" date="2008" name="ISME J.">
        <title>Genomic patterns of recombination, clonal divergence and environment in marine microbial populations.</title>
        <authorList>
            <person name="Konstantinidis K.T."/>
            <person name="Delong E.F."/>
        </authorList>
    </citation>
    <scope>NUCLEOTIDE SEQUENCE</scope>
</reference>
<organism evidence="1">
    <name type="scientific">uncultured marine crenarchaeote HF4000_APKG8I13</name>
    <dbReference type="NCBI Taxonomy" id="455606"/>
    <lineage>
        <taxon>Archaea</taxon>
        <taxon>Nitrososphaerota</taxon>
        <taxon>Nitrososphaeria</taxon>
        <taxon>Nitrosopumilales</taxon>
        <taxon>environmental samples</taxon>
    </lineage>
</organism>
<evidence type="ECO:0000313" key="1">
    <source>
        <dbReference type="EMBL" id="ABZ09762.1"/>
    </source>
</evidence>
<proteinExistence type="predicted"/>
<accession>B3TB02</accession>
<gene>
    <name evidence="1" type="ORF">ALOHA_HF4000APKG8I13ctg1g31</name>
</gene>
<protein>
    <submittedName>
        <fullName evidence="1">Uncharacterized protein</fullName>
    </submittedName>
</protein>
<dbReference type="AlphaFoldDB" id="B3TB02"/>
<sequence>MIKWIISCLKRLFFRRLWFRLVRRKFPRVWLWRLWFLHFRFHPCYLLLWLWLPLLFSRLPFYGPFSSYFIFRPRPISKLGLKLILWRLLPSFLDPERQQGSAKKEDPQSYDKVSFHRTTNYRSFTYS</sequence>
<name>B3TB02_9ARCH</name>